<organism evidence="2">
    <name type="scientific">Myoviridae sp. ctYGJ17</name>
    <dbReference type="NCBI Taxonomy" id="2827692"/>
    <lineage>
        <taxon>Viruses</taxon>
        <taxon>Duplodnaviria</taxon>
        <taxon>Heunggongvirae</taxon>
        <taxon>Uroviricota</taxon>
        <taxon>Caudoviricetes</taxon>
    </lineage>
</organism>
<feature type="domain" description="DUF6908" evidence="1">
    <location>
        <begin position="13"/>
        <end position="132"/>
    </location>
</feature>
<evidence type="ECO:0000259" key="1">
    <source>
        <dbReference type="Pfam" id="PF21849"/>
    </source>
</evidence>
<proteinExistence type="predicted"/>
<dbReference type="EMBL" id="BK032829">
    <property type="protein sequence ID" value="DAF62876.1"/>
    <property type="molecule type" value="Genomic_DNA"/>
</dbReference>
<dbReference type="Pfam" id="PF21849">
    <property type="entry name" value="DUF6908"/>
    <property type="match status" value="1"/>
</dbReference>
<name>A0A8S5THS4_9CAUD</name>
<protein>
    <recommendedName>
        <fullName evidence="1">DUF6908 domain-containing protein</fullName>
    </recommendedName>
</protein>
<accession>A0A8S5THS4</accession>
<dbReference type="InterPro" id="IPR054203">
    <property type="entry name" value="DUF6908"/>
</dbReference>
<evidence type="ECO:0000313" key="2">
    <source>
        <dbReference type="EMBL" id="DAF62876.1"/>
    </source>
</evidence>
<sequence length="138" mass="15520">MSAKTIYKTLAPFFDAVDGTEEKALKFTAPGYMDLCIEALGYNDHEGRPVYSVAHYGEQNGDLMRDPDVTMGVDREAGTVEPLTYQNDYIGRYWEVYKDYVDGKPTKYYPAMKKDLSAMVTAWAKNIKAQGFNPAVHA</sequence>
<reference evidence="2" key="1">
    <citation type="journal article" date="2021" name="Proc. Natl. Acad. Sci. U.S.A.">
        <title>A Catalog of Tens of Thousands of Viruses from Human Metagenomes Reveals Hidden Associations with Chronic Diseases.</title>
        <authorList>
            <person name="Tisza M.J."/>
            <person name="Buck C.B."/>
        </authorList>
    </citation>
    <scope>NUCLEOTIDE SEQUENCE</scope>
    <source>
        <strain evidence="2">CtYGJ17</strain>
    </source>
</reference>